<evidence type="ECO:0000313" key="3">
    <source>
        <dbReference type="Proteomes" id="UP000654345"/>
    </source>
</evidence>
<comment type="caution">
    <text evidence="2">The sequence shown here is derived from an EMBL/GenBank/DDBJ whole genome shotgun (WGS) entry which is preliminary data.</text>
</comment>
<feature type="region of interest" description="Disordered" evidence="1">
    <location>
        <begin position="1"/>
        <end position="24"/>
    </location>
</feature>
<dbReference type="Proteomes" id="UP000654345">
    <property type="component" value="Unassembled WGS sequence"/>
</dbReference>
<reference evidence="2 3" key="1">
    <citation type="journal article" date="2021" name="Int. J. Syst. Evol. Microbiol.">
        <title>Reticulibacter mediterranei gen. nov., sp. nov., within the new family Reticulibacteraceae fam. nov., and Ktedonospora formicarum gen. nov., sp. nov., Ktedonobacter robiniae sp. nov., Dictyobacter formicarum sp. nov. and Dictyobacter arantiisoli sp. nov., belonging to the class Ktedonobacteria.</title>
        <authorList>
            <person name="Yabe S."/>
            <person name="Zheng Y."/>
            <person name="Wang C.M."/>
            <person name="Sakai Y."/>
            <person name="Abe K."/>
            <person name="Yokota A."/>
            <person name="Donadio S."/>
            <person name="Cavaletti L."/>
            <person name="Monciardini P."/>
        </authorList>
    </citation>
    <scope>NUCLEOTIDE SEQUENCE [LARGE SCALE GENOMIC DNA]</scope>
    <source>
        <strain evidence="2 3">SOSP1-30</strain>
    </source>
</reference>
<evidence type="ECO:0000313" key="2">
    <source>
        <dbReference type="EMBL" id="GHO55337.1"/>
    </source>
</evidence>
<name>A0ABQ3URW5_9CHLR</name>
<proteinExistence type="predicted"/>
<feature type="region of interest" description="Disordered" evidence="1">
    <location>
        <begin position="36"/>
        <end position="57"/>
    </location>
</feature>
<accession>A0ABQ3URW5</accession>
<organism evidence="2 3">
    <name type="scientific">Ktedonobacter robiniae</name>
    <dbReference type="NCBI Taxonomy" id="2778365"/>
    <lineage>
        <taxon>Bacteria</taxon>
        <taxon>Bacillati</taxon>
        <taxon>Chloroflexota</taxon>
        <taxon>Ktedonobacteria</taxon>
        <taxon>Ktedonobacterales</taxon>
        <taxon>Ktedonobacteraceae</taxon>
        <taxon>Ktedonobacter</taxon>
    </lineage>
</organism>
<gene>
    <name evidence="2" type="ORF">KSB_38120</name>
</gene>
<dbReference type="EMBL" id="BNJG01000001">
    <property type="protein sequence ID" value="GHO55337.1"/>
    <property type="molecule type" value="Genomic_DNA"/>
</dbReference>
<protein>
    <submittedName>
        <fullName evidence="2">Uncharacterized protein</fullName>
    </submittedName>
</protein>
<evidence type="ECO:0000256" key="1">
    <source>
        <dbReference type="SAM" id="MobiDB-lite"/>
    </source>
</evidence>
<sequence length="57" mass="6428">MGSKNAYAQDEPGCHREQQSTSVIPLDATQLATQGRFRQTTRSQNMRSVTSWTVKEN</sequence>
<keyword evidence="3" id="KW-1185">Reference proteome</keyword>